<proteinExistence type="predicted"/>
<dbReference type="EMBL" id="KI546124">
    <property type="protein sequence ID" value="EST44204.1"/>
    <property type="molecule type" value="Genomic_DNA"/>
</dbReference>
<reference evidence="1 2" key="1">
    <citation type="journal article" date="2014" name="PLoS Genet.">
        <title>The Genome of Spironucleus salmonicida Highlights a Fish Pathogen Adapted to Fluctuating Environments.</title>
        <authorList>
            <person name="Xu F."/>
            <person name="Jerlstrom-Hultqvist J."/>
            <person name="Einarsson E."/>
            <person name="Astvaldsson A."/>
            <person name="Svard S.G."/>
            <person name="Andersson J.O."/>
        </authorList>
    </citation>
    <scope>NUCLEOTIDE SEQUENCE</scope>
    <source>
        <strain evidence="2">ATCC 50377</strain>
    </source>
</reference>
<name>V6LTV9_9EUKA</name>
<dbReference type="AlphaFoldDB" id="V6LTV9"/>
<accession>V6LTV9</accession>
<evidence type="ECO:0000313" key="3">
    <source>
        <dbReference type="Proteomes" id="UP000018208"/>
    </source>
</evidence>
<organism evidence="1">
    <name type="scientific">Spironucleus salmonicida</name>
    <dbReference type="NCBI Taxonomy" id="348837"/>
    <lineage>
        <taxon>Eukaryota</taxon>
        <taxon>Metamonada</taxon>
        <taxon>Diplomonadida</taxon>
        <taxon>Hexamitidae</taxon>
        <taxon>Hexamitinae</taxon>
        <taxon>Spironucleus</taxon>
    </lineage>
</organism>
<dbReference type="EMBL" id="AUWU02000003">
    <property type="protein sequence ID" value="KAH0575104.1"/>
    <property type="molecule type" value="Genomic_DNA"/>
</dbReference>
<protein>
    <submittedName>
        <fullName evidence="1">Uncharacterized protein</fullName>
    </submittedName>
</protein>
<reference evidence="2" key="2">
    <citation type="submission" date="2020-12" db="EMBL/GenBank/DDBJ databases">
        <title>New Spironucleus salmonicida genome in near-complete chromosomes.</title>
        <authorList>
            <person name="Xu F."/>
            <person name="Kurt Z."/>
            <person name="Jimenez-Gonzalez A."/>
            <person name="Astvaldsson A."/>
            <person name="Andersson J.O."/>
            <person name="Svard S.G."/>
        </authorList>
    </citation>
    <scope>NUCLEOTIDE SEQUENCE</scope>
    <source>
        <strain evidence="2">ATCC 50377</strain>
    </source>
</reference>
<gene>
    <name evidence="1" type="ORF">SS50377_16012</name>
    <name evidence="2" type="ORF">SS50377_22728</name>
</gene>
<dbReference type="VEuPathDB" id="GiardiaDB:SS50377_22728"/>
<keyword evidence="3" id="KW-1185">Reference proteome</keyword>
<evidence type="ECO:0000313" key="1">
    <source>
        <dbReference type="EMBL" id="EST44204.1"/>
    </source>
</evidence>
<evidence type="ECO:0000313" key="2">
    <source>
        <dbReference type="EMBL" id="KAH0575104.1"/>
    </source>
</evidence>
<sequence>MRNQSLPNLLPLDKEVYNEDVSRRIIHRKSFLCNKMINFEHSQEKRVWRNSFSLLKQNQLTPEMTYDFEADFKVLESSQDENSSEAEIMKISQIKRKNTKLISDFRKRNLK</sequence>
<dbReference type="Proteomes" id="UP000018208">
    <property type="component" value="Unassembled WGS sequence"/>
</dbReference>